<organism evidence="2 3">
    <name type="scientific">Trichinella pseudospiralis</name>
    <name type="common">Parasitic roundworm</name>
    <dbReference type="NCBI Taxonomy" id="6337"/>
    <lineage>
        <taxon>Eukaryota</taxon>
        <taxon>Metazoa</taxon>
        <taxon>Ecdysozoa</taxon>
        <taxon>Nematoda</taxon>
        <taxon>Enoplea</taxon>
        <taxon>Dorylaimia</taxon>
        <taxon>Trichinellida</taxon>
        <taxon>Trichinellidae</taxon>
        <taxon>Trichinella</taxon>
    </lineage>
</organism>
<sequence>MEDRQTQYIPVGQRSKVDNFVFPTFHQDGIRRSPARQLEVDNASEHVNCVHQKRSIEKPNAAPSPRVIVGQ</sequence>
<feature type="region of interest" description="Disordered" evidence="1">
    <location>
        <begin position="52"/>
        <end position="71"/>
    </location>
</feature>
<dbReference type="Proteomes" id="UP000054805">
    <property type="component" value="Unassembled WGS sequence"/>
</dbReference>
<dbReference type="EMBL" id="JYDS01000233">
    <property type="protein sequence ID" value="KRZ20629.1"/>
    <property type="molecule type" value="Genomic_DNA"/>
</dbReference>
<proteinExistence type="predicted"/>
<reference evidence="2 3" key="1">
    <citation type="submission" date="2015-01" db="EMBL/GenBank/DDBJ databases">
        <title>Evolution of Trichinella species and genotypes.</title>
        <authorList>
            <person name="Korhonen P.K."/>
            <person name="Edoardo P."/>
            <person name="Giuseppe L.R."/>
            <person name="Gasser R.B."/>
        </authorList>
    </citation>
    <scope>NUCLEOTIDE SEQUENCE [LARGE SCALE GENOMIC DNA]</scope>
    <source>
        <strain evidence="2">ISS588</strain>
    </source>
</reference>
<accession>A0A0V1IEP6</accession>
<comment type="caution">
    <text evidence="2">The sequence shown here is derived from an EMBL/GenBank/DDBJ whole genome shotgun (WGS) entry which is preliminary data.</text>
</comment>
<keyword evidence="3" id="KW-1185">Reference proteome</keyword>
<evidence type="ECO:0000256" key="1">
    <source>
        <dbReference type="SAM" id="MobiDB-lite"/>
    </source>
</evidence>
<evidence type="ECO:0000313" key="2">
    <source>
        <dbReference type="EMBL" id="KRZ20629.1"/>
    </source>
</evidence>
<protein>
    <submittedName>
        <fullName evidence="2">Uncharacterized protein</fullName>
    </submittedName>
</protein>
<gene>
    <name evidence="2" type="ORF">T4B_3576</name>
</gene>
<name>A0A0V1IEP6_TRIPS</name>
<evidence type="ECO:0000313" key="3">
    <source>
        <dbReference type="Proteomes" id="UP000054805"/>
    </source>
</evidence>
<dbReference type="AlphaFoldDB" id="A0A0V1IEP6"/>